<dbReference type="PANTHER" id="PTHR43104:SF2">
    <property type="entry name" value="L-2-HYDROXYGLUTARATE DEHYDROGENASE, MITOCHONDRIAL"/>
    <property type="match status" value="1"/>
</dbReference>
<dbReference type="NCBIfam" id="NF008726">
    <property type="entry name" value="PRK11728.1"/>
    <property type="match status" value="1"/>
</dbReference>
<dbReference type="InterPro" id="IPR036188">
    <property type="entry name" value="FAD/NAD-bd_sf"/>
</dbReference>
<gene>
    <name evidence="7" type="ORF">DFW101_0276</name>
</gene>
<sequence length="398" mass="42667">MRAHTVIVGAGILGLTLARELLARGGDGIVLLDKEAGPGRHASGRNSGVLHAGIYYAPDTLRAKTCLAGNRLMQAYCLERGLPLSRCGKVIVARSEAELPGLIALRDRALANGATVRLVDERELAEIEPQARTAGQALFSPETAVVDPKAILAALARDVEMSGRARILWNTRAVGPKRPGVLATQAGDIEYQRLANVAGAYADKLAHAFSLGRNYRLVPFKGVYRKLRPQAARLVRGNIYPVPDPRNPFLGIHFTRSLSGEVSIGPTSIPAFGRENYGLLSGLDLEAASILLRDALLFAVNPGFRSVALSEPRKYLSAPFFADASRLLRDLKPEDVVPSDKVGIRPQLVDVKASRLVSDFVPEEGPRELHVLGAISPAFTASMAFAPWLADRLAGLAG</sequence>
<name>G7QCY7_9BACT</name>
<dbReference type="STRING" id="694327.DFW101_0276"/>
<dbReference type="PANTHER" id="PTHR43104">
    <property type="entry name" value="L-2-HYDROXYGLUTARATE DEHYDROGENASE, MITOCHONDRIAL"/>
    <property type="match status" value="1"/>
</dbReference>
<dbReference type="eggNOG" id="COG0579">
    <property type="taxonomic scope" value="Bacteria"/>
</dbReference>
<evidence type="ECO:0000256" key="4">
    <source>
        <dbReference type="ARBA" id="ARBA00023002"/>
    </source>
</evidence>
<dbReference type="OrthoDB" id="9801699at2"/>
<dbReference type="SUPFAM" id="SSF51905">
    <property type="entry name" value="FAD/NAD(P)-binding domain"/>
    <property type="match status" value="1"/>
</dbReference>
<dbReference type="RefSeq" id="WP_009179744.1">
    <property type="nucleotide sequence ID" value="NZ_CM001368.1"/>
</dbReference>
<organism evidence="7 8">
    <name type="scientific">Solidesulfovibrio carbinoliphilus subsp. oakridgensis</name>
    <dbReference type="NCBI Taxonomy" id="694327"/>
    <lineage>
        <taxon>Bacteria</taxon>
        <taxon>Pseudomonadati</taxon>
        <taxon>Thermodesulfobacteriota</taxon>
        <taxon>Desulfovibrionia</taxon>
        <taxon>Desulfovibrionales</taxon>
        <taxon>Desulfovibrionaceae</taxon>
        <taxon>Solidesulfovibrio</taxon>
    </lineage>
</organism>
<dbReference type="GO" id="GO:0047545">
    <property type="term" value="F:(S)-2-hydroxyglutarate dehydrogenase activity"/>
    <property type="evidence" value="ECO:0007669"/>
    <property type="project" value="TreeGrafter"/>
</dbReference>
<dbReference type="InterPro" id="IPR006076">
    <property type="entry name" value="FAD-dep_OxRdtase"/>
</dbReference>
<feature type="domain" description="FAD dependent oxidoreductase" evidence="6">
    <location>
        <begin position="5"/>
        <end position="392"/>
    </location>
</feature>
<evidence type="ECO:0000256" key="5">
    <source>
        <dbReference type="ARBA" id="ARBA00037941"/>
    </source>
</evidence>
<comment type="cofactor">
    <cofactor evidence="1">
        <name>FAD</name>
        <dbReference type="ChEBI" id="CHEBI:57692"/>
    </cofactor>
</comment>
<dbReference type="Proteomes" id="UP000004662">
    <property type="component" value="Chromosome"/>
</dbReference>
<evidence type="ECO:0000256" key="1">
    <source>
        <dbReference type="ARBA" id="ARBA00001974"/>
    </source>
</evidence>
<evidence type="ECO:0000256" key="3">
    <source>
        <dbReference type="ARBA" id="ARBA00022827"/>
    </source>
</evidence>
<dbReference type="GO" id="GO:0005737">
    <property type="term" value="C:cytoplasm"/>
    <property type="evidence" value="ECO:0007669"/>
    <property type="project" value="TreeGrafter"/>
</dbReference>
<keyword evidence="4" id="KW-0560">Oxidoreductase</keyword>
<comment type="similarity">
    <text evidence="5">Belongs to the L2HGDH family.</text>
</comment>
<proteinExistence type="inferred from homology"/>
<keyword evidence="2" id="KW-0285">Flavoprotein</keyword>
<evidence type="ECO:0000256" key="2">
    <source>
        <dbReference type="ARBA" id="ARBA00022630"/>
    </source>
</evidence>
<evidence type="ECO:0000313" key="8">
    <source>
        <dbReference type="Proteomes" id="UP000004662"/>
    </source>
</evidence>
<keyword evidence="8" id="KW-1185">Reference proteome</keyword>
<keyword evidence="3" id="KW-0274">FAD</keyword>
<evidence type="ECO:0000313" key="7">
    <source>
        <dbReference type="EMBL" id="EHJ46293.1"/>
    </source>
</evidence>
<dbReference type="EMBL" id="CM001368">
    <property type="protein sequence ID" value="EHJ46293.1"/>
    <property type="molecule type" value="Genomic_DNA"/>
</dbReference>
<dbReference type="Gene3D" id="3.50.50.60">
    <property type="entry name" value="FAD/NAD(P)-binding domain"/>
    <property type="match status" value="1"/>
</dbReference>
<accession>G7QCY7</accession>
<dbReference type="Gene3D" id="3.30.9.10">
    <property type="entry name" value="D-Amino Acid Oxidase, subunit A, domain 2"/>
    <property type="match status" value="1"/>
</dbReference>
<reference evidence="8" key="1">
    <citation type="journal article" date="2015" name="Genome Announc.">
        <title>High-Quality Draft Genome Sequence of Desulfovibrio carbinoliphilus FW-101-2B, an Organic Acid-Oxidizing Sulfate-Reducing Bacterium Isolated from Uranium(VI)-Contaminated Groundwater.</title>
        <authorList>
            <person name="Ramsay B.D."/>
            <person name="Hwang C."/>
            <person name="Woo H.L."/>
            <person name="Carroll S.L."/>
            <person name="Lucas S."/>
            <person name="Han J."/>
            <person name="Lapidus A.L."/>
            <person name="Cheng J.F."/>
            <person name="Goodwin L.A."/>
            <person name="Pitluck S."/>
            <person name="Peters L."/>
            <person name="Chertkov O."/>
            <person name="Held B."/>
            <person name="Detter J.C."/>
            <person name="Han C.S."/>
            <person name="Tapia R."/>
            <person name="Land M.L."/>
            <person name="Hauser L.J."/>
            <person name="Kyrpides N.C."/>
            <person name="Ivanova N.N."/>
            <person name="Mikhailova N."/>
            <person name="Pagani I."/>
            <person name="Woyke T."/>
            <person name="Arkin A.P."/>
            <person name="Dehal P."/>
            <person name="Chivian D."/>
            <person name="Criddle C.S."/>
            <person name="Wu W."/>
            <person name="Chakraborty R."/>
            <person name="Hazen T.C."/>
            <person name="Fields M.W."/>
        </authorList>
    </citation>
    <scope>NUCLEOTIDE SEQUENCE [LARGE SCALE GENOMIC DNA]</scope>
    <source>
        <strain evidence="8">FW-101-2B</strain>
    </source>
</reference>
<dbReference type="Pfam" id="PF01266">
    <property type="entry name" value="DAO"/>
    <property type="match status" value="1"/>
</dbReference>
<dbReference type="AlphaFoldDB" id="G7QCY7"/>
<protein>
    <submittedName>
        <fullName evidence="7">FAD dependent oxidoreductase</fullName>
    </submittedName>
</protein>
<evidence type="ECO:0000259" key="6">
    <source>
        <dbReference type="Pfam" id="PF01266"/>
    </source>
</evidence>
<dbReference type="HOGENOM" id="CLU_024775_0_1_7"/>